<dbReference type="KEGG" id="eiv:EIN_317110"/>
<dbReference type="InterPro" id="IPR000340">
    <property type="entry name" value="Dual-sp_phosphatase_cat-dom"/>
</dbReference>
<dbReference type="InterPro" id="IPR000387">
    <property type="entry name" value="Tyr_Pase_dom"/>
</dbReference>
<dbReference type="RefSeq" id="XP_004253743.1">
    <property type="nucleotide sequence ID" value="XM_004253695.1"/>
</dbReference>
<dbReference type="GeneID" id="14885910"/>
<dbReference type="Gene3D" id="3.90.190.10">
    <property type="entry name" value="Protein tyrosine phosphatase superfamily"/>
    <property type="match status" value="1"/>
</dbReference>
<evidence type="ECO:0000313" key="3">
    <source>
        <dbReference type="EMBL" id="ELP86972.1"/>
    </source>
</evidence>
<dbReference type="SMART" id="SM00195">
    <property type="entry name" value="DSPc"/>
    <property type="match status" value="1"/>
</dbReference>
<dbReference type="PROSITE" id="PS50054">
    <property type="entry name" value="TYR_PHOSPHATASE_DUAL"/>
    <property type="match status" value="1"/>
</dbReference>
<dbReference type="PANTHER" id="PTHR46377:SF1">
    <property type="entry name" value="DUAL SPECIFICITY PROTEIN PHOSPHATASE 19"/>
    <property type="match status" value="1"/>
</dbReference>
<dbReference type="Pfam" id="PF00782">
    <property type="entry name" value="DSPc"/>
    <property type="match status" value="1"/>
</dbReference>
<dbReference type="PANTHER" id="PTHR46377">
    <property type="entry name" value="DUAL SPECIFICITY PROTEIN PHOSPHATASE 19"/>
    <property type="match status" value="1"/>
</dbReference>
<feature type="non-terminal residue" evidence="3">
    <location>
        <position position="194"/>
    </location>
</feature>
<dbReference type="EMBL" id="KB206890">
    <property type="protein sequence ID" value="ELP86972.1"/>
    <property type="molecule type" value="Genomic_DNA"/>
</dbReference>
<dbReference type="SUPFAM" id="SSF52799">
    <property type="entry name" value="(Phosphotyrosine protein) phosphatases II"/>
    <property type="match status" value="1"/>
</dbReference>
<proteinExistence type="predicted"/>
<organism evidence="3 4">
    <name type="scientific">Entamoeba invadens IP1</name>
    <dbReference type="NCBI Taxonomy" id="370355"/>
    <lineage>
        <taxon>Eukaryota</taxon>
        <taxon>Amoebozoa</taxon>
        <taxon>Evosea</taxon>
        <taxon>Archamoebae</taxon>
        <taxon>Mastigamoebida</taxon>
        <taxon>Entamoebidae</taxon>
        <taxon>Entamoeba</taxon>
    </lineage>
</organism>
<name>A0A0A1TZG0_ENTIV</name>
<dbReference type="EC" id="3.1.3.16" evidence="3"/>
<reference evidence="3 4" key="1">
    <citation type="submission" date="2012-10" db="EMBL/GenBank/DDBJ databases">
        <authorList>
            <person name="Zafar N."/>
            <person name="Inman J."/>
            <person name="Hall N."/>
            <person name="Lorenzi H."/>
            <person name="Caler E."/>
        </authorList>
    </citation>
    <scope>NUCLEOTIDE SEQUENCE [LARGE SCALE GENOMIC DNA]</scope>
    <source>
        <strain evidence="3 4">IP1</strain>
    </source>
</reference>
<accession>A0A0A1TZG0</accession>
<keyword evidence="3" id="KW-0378">Hydrolase</keyword>
<dbReference type="InterPro" id="IPR029021">
    <property type="entry name" value="Prot-tyrosine_phosphatase-like"/>
</dbReference>
<feature type="domain" description="Tyrosine-protein phosphatase" evidence="1">
    <location>
        <begin position="53"/>
        <end position="194"/>
    </location>
</feature>
<protein>
    <submittedName>
        <fullName evidence="3">Dual specificity protein phosphatase, putative</fullName>
        <ecNumber evidence="3">3.1.3.16</ecNumber>
    </submittedName>
</protein>
<dbReference type="PROSITE" id="PS50056">
    <property type="entry name" value="TYR_PHOSPHATASE_2"/>
    <property type="match status" value="1"/>
</dbReference>
<dbReference type="GO" id="GO:0004722">
    <property type="term" value="F:protein serine/threonine phosphatase activity"/>
    <property type="evidence" value="ECO:0007669"/>
    <property type="project" value="UniProtKB-EC"/>
</dbReference>
<dbReference type="InterPro" id="IPR020422">
    <property type="entry name" value="TYR_PHOSPHATASE_DUAL_dom"/>
</dbReference>
<evidence type="ECO:0000259" key="2">
    <source>
        <dbReference type="PROSITE" id="PS50056"/>
    </source>
</evidence>
<dbReference type="OMA" id="AHDLEIM"/>
<dbReference type="OrthoDB" id="10252009at2759"/>
<evidence type="ECO:0000313" key="4">
    <source>
        <dbReference type="Proteomes" id="UP000014680"/>
    </source>
</evidence>
<dbReference type="GO" id="GO:0005737">
    <property type="term" value="C:cytoplasm"/>
    <property type="evidence" value="ECO:0007669"/>
    <property type="project" value="TreeGrafter"/>
</dbReference>
<dbReference type="VEuPathDB" id="AmoebaDB:EIN_317110"/>
<evidence type="ECO:0000259" key="1">
    <source>
        <dbReference type="PROSITE" id="PS50054"/>
    </source>
</evidence>
<dbReference type="CDD" id="cd14498">
    <property type="entry name" value="DSP"/>
    <property type="match status" value="1"/>
</dbReference>
<dbReference type="GO" id="GO:0008579">
    <property type="term" value="F:JUN kinase phosphatase activity"/>
    <property type="evidence" value="ECO:0007669"/>
    <property type="project" value="TreeGrafter"/>
</dbReference>
<gene>
    <name evidence="3" type="ORF">EIN_317110</name>
</gene>
<dbReference type="AlphaFoldDB" id="A0A0A1TZG0"/>
<sequence length="194" mass="21858">MDVSVLLTQKVKLRPTETIVASLDGQILKEQNGVMKMVSKKSEGFVVDTSPDSIAYKIVDYVYLGSQDCVASDVYLHSLNVKNILCVAPQIPRLYPTQFNYKNCEILDLPSFDISAAISDCVEFIHNCVINKSTVVCHCNAGVSRSATIVIAYLMKHKDMSFTKAYDYVKVIRPCIRPNDGFKDYLFYVYSAKW</sequence>
<dbReference type="Proteomes" id="UP000014680">
    <property type="component" value="Unassembled WGS sequence"/>
</dbReference>
<feature type="domain" description="Tyrosine specific protein phosphatases" evidence="2">
    <location>
        <begin position="135"/>
        <end position="174"/>
    </location>
</feature>
<keyword evidence="4" id="KW-1185">Reference proteome</keyword>